<dbReference type="Gene3D" id="1.20.120.1550">
    <property type="entry name" value="Protein of unknown function DUF5063"/>
    <property type="match status" value="1"/>
</dbReference>
<dbReference type="AlphaFoldDB" id="N0E0K7"/>
<protein>
    <recommendedName>
        <fullName evidence="3">DUF5063 domain-containing protein</fullName>
    </recommendedName>
</protein>
<proteinExistence type="predicted"/>
<name>N0E0K7_9MICO</name>
<gene>
    <name evidence="1" type="ORF">BN10_1000005</name>
</gene>
<keyword evidence="2" id="KW-1185">Reference proteome</keyword>
<dbReference type="eggNOG" id="ENOG502ZWN1">
    <property type="taxonomic scope" value="Bacteria"/>
</dbReference>
<evidence type="ECO:0008006" key="3">
    <source>
        <dbReference type="Google" id="ProtNLM"/>
    </source>
</evidence>
<dbReference type="RefSeq" id="WP_010851388.1">
    <property type="nucleotide sequence ID" value="NZ_HF570956.1"/>
</dbReference>
<organism evidence="1 2">
    <name type="scientific">Phycicoccus elongatus Lp2</name>
    <dbReference type="NCBI Taxonomy" id="1193181"/>
    <lineage>
        <taxon>Bacteria</taxon>
        <taxon>Bacillati</taxon>
        <taxon>Actinomycetota</taxon>
        <taxon>Actinomycetes</taxon>
        <taxon>Micrococcales</taxon>
        <taxon>Intrasporangiaceae</taxon>
        <taxon>Phycicoccus</taxon>
    </lineage>
</organism>
<dbReference type="Proteomes" id="UP000013167">
    <property type="component" value="Unassembled WGS sequence"/>
</dbReference>
<dbReference type="EMBL" id="CAIZ01000003">
    <property type="protein sequence ID" value="CCH68484.1"/>
    <property type="molecule type" value="Genomic_DNA"/>
</dbReference>
<evidence type="ECO:0000313" key="1">
    <source>
        <dbReference type="EMBL" id="CCH68484.1"/>
    </source>
</evidence>
<dbReference type="InterPro" id="IPR038312">
    <property type="entry name" value="DUF5063_sf"/>
</dbReference>
<reference evidence="1" key="2">
    <citation type="journal article" date="2013" name="ISME J.">
        <title>A metabolic model for members of the genus Tetrasphaera involved in enhanced biological phosphorus removal.</title>
        <authorList>
            <person name="Kristiansen R."/>
            <person name="Nguyen H.T.T."/>
            <person name="Saunders A.M."/>
            <person name="Nielsen J.L."/>
            <person name="Wimmer R."/>
            <person name="Le V.Q."/>
            <person name="McIlroy S.J."/>
            <person name="Petrovski S."/>
            <person name="Seviour R.J."/>
            <person name="Calteau A."/>
            <person name="Nielsen K.L."/>
            <person name="Nielsen P.H."/>
        </authorList>
    </citation>
    <scope>NUCLEOTIDE SEQUENCE [LARGE SCALE GENOMIC DNA]</scope>
    <source>
        <strain evidence="1">Lp2</strain>
    </source>
</reference>
<dbReference type="Pfam" id="PF16702">
    <property type="entry name" value="DUF5063"/>
    <property type="match status" value="1"/>
</dbReference>
<dbReference type="HOGENOM" id="CLU_106307_0_0_11"/>
<evidence type="ECO:0000313" key="2">
    <source>
        <dbReference type="Proteomes" id="UP000013167"/>
    </source>
</evidence>
<reference evidence="1" key="1">
    <citation type="submission" date="2012-05" db="EMBL/GenBank/DDBJ databases">
        <authorList>
            <person name="McIlroy S."/>
        </authorList>
    </citation>
    <scope>NUCLEOTIDE SEQUENCE</scope>
    <source>
        <strain evidence="1">Lp2</strain>
    </source>
</reference>
<comment type="caution">
    <text evidence="1">The sequence shown here is derived from an EMBL/GenBank/DDBJ whole genome shotgun (WGS) entry which is preliminary data.</text>
</comment>
<sequence>MSEDLSAFADDCAQDARIYLRTLTDVAEGAAPDAALPLTLLALSQVLLMGARLGAIVDVLPAERFEPDSGPDAEMEHLRAGLAIIFEGLDDYADVTDPVTDPTPASGTLVGDLVDVAEALAHGLSHHERGDIDEALWWWQFSYLSGWGERGAMALRVIHSVVAHVRLDADPDTVAEAEFDALNR</sequence>
<accession>N0E0K7</accession>
<dbReference type="OrthoDB" id="3524665at2"/>
<dbReference type="InterPro" id="IPR032025">
    <property type="entry name" value="DUF5063"/>
</dbReference>
<dbReference type="STRING" id="1193181.BN10_1000005"/>